<accession>S8DGU1</accession>
<name>S8DGU1_9LAMI</name>
<dbReference type="PANTHER" id="PTHR36312:SF2">
    <property type="entry name" value="THIONIN-LIKE PROTEIN"/>
    <property type="match status" value="1"/>
</dbReference>
<evidence type="ECO:0000313" key="3">
    <source>
        <dbReference type="Proteomes" id="UP000015453"/>
    </source>
</evidence>
<keyword evidence="3" id="KW-1185">Reference proteome</keyword>
<dbReference type="Proteomes" id="UP000015453">
    <property type="component" value="Unassembled WGS sequence"/>
</dbReference>
<reference evidence="2 3" key="1">
    <citation type="journal article" date="2013" name="BMC Genomics">
        <title>The miniature genome of a carnivorous plant Genlisea aurea contains a low number of genes and short non-coding sequences.</title>
        <authorList>
            <person name="Leushkin E.V."/>
            <person name="Sutormin R.A."/>
            <person name="Nabieva E.R."/>
            <person name="Penin A.A."/>
            <person name="Kondrashov A.S."/>
            <person name="Logacheva M.D."/>
        </authorList>
    </citation>
    <scope>NUCLEOTIDE SEQUENCE [LARGE SCALE GENOMIC DNA]</scope>
</reference>
<evidence type="ECO:0000256" key="1">
    <source>
        <dbReference type="SAM" id="SignalP"/>
    </source>
</evidence>
<dbReference type="PANTHER" id="PTHR36312">
    <property type="entry name" value="THIONIN-LIKE PROTEIN 1"/>
    <property type="match status" value="1"/>
</dbReference>
<keyword evidence="1" id="KW-0732">Signal</keyword>
<evidence type="ECO:0000313" key="2">
    <source>
        <dbReference type="EMBL" id="EPS58607.1"/>
    </source>
</evidence>
<gene>
    <name evidence="2" type="ORF">M569_16206</name>
</gene>
<feature type="chain" id="PRO_5004549907" description="Acidic protein" evidence="1">
    <location>
        <begin position="23"/>
        <end position="105"/>
    </location>
</feature>
<dbReference type="OrthoDB" id="1495565at2759"/>
<evidence type="ECO:0008006" key="4">
    <source>
        <dbReference type="Google" id="ProtNLM"/>
    </source>
</evidence>
<sequence>MGGGGVTAILLAVVAMAAGIEAQRYTCWGGCYNVCIGGNNNNNPEGLSCYYRCLSRQCIPRTATDFEYYCQVGCSLQTCAVLRSSSEDGGRLEQCLDGCNNQCKI</sequence>
<dbReference type="AlphaFoldDB" id="S8DGU1"/>
<organism evidence="2 3">
    <name type="scientific">Genlisea aurea</name>
    <dbReference type="NCBI Taxonomy" id="192259"/>
    <lineage>
        <taxon>Eukaryota</taxon>
        <taxon>Viridiplantae</taxon>
        <taxon>Streptophyta</taxon>
        <taxon>Embryophyta</taxon>
        <taxon>Tracheophyta</taxon>
        <taxon>Spermatophyta</taxon>
        <taxon>Magnoliopsida</taxon>
        <taxon>eudicotyledons</taxon>
        <taxon>Gunneridae</taxon>
        <taxon>Pentapetalae</taxon>
        <taxon>asterids</taxon>
        <taxon>lamiids</taxon>
        <taxon>Lamiales</taxon>
        <taxon>Lentibulariaceae</taxon>
        <taxon>Genlisea</taxon>
    </lineage>
</organism>
<feature type="signal peptide" evidence="1">
    <location>
        <begin position="1"/>
        <end position="22"/>
    </location>
</feature>
<protein>
    <recommendedName>
        <fullName evidence="4">Acidic protein</fullName>
    </recommendedName>
</protein>
<comment type="caution">
    <text evidence="2">The sequence shown here is derived from an EMBL/GenBank/DDBJ whole genome shotgun (WGS) entry which is preliminary data.</text>
</comment>
<dbReference type="InterPro" id="IPR038975">
    <property type="entry name" value="THNL"/>
</dbReference>
<dbReference type="EMBL" id="AUSU01009056">
    <property type="protein sequence ID" value="EPS58607.1"/>
    <property type="molecule type" value="Genomic_DNA"/>
</dbReference>
<proteinExistence type="predicted"/>